<evidence type="ECO:0000313" key="3">
    <source>
        <dbReference type="EMBL" id="MDX5895374.1"/>
    </source>
</evidence>
<evidence type="ECO:0000313" key="4">
    <source>
        <dbReference type="Proteomes" id="UP001281130"/>
    </source>
</evidence>
<dbReference type="AlphaFoldDB" id="A0AB35T655"/>
<organism evidence="3 4">
    <name type="scientific">Rubrobacter radiotolerans</name>
    <name type="common">Arthrobacter radiotolerans</name>
    <dbReference type="NCBI Taxonomy" id="42256"/>
    <lineage>
        <taxon>Bacteria</taxon>
        <taxon>Bacillati</taxon>
        <taxon>Actinomycetota</taxon>
        <taxon>Rubrobacteria</taxon>
        <taxon>Rubrobacterales</taxon>
        <taxon>Rubrobacteraceae</taxon>
        <taxon>Rubrobacter</taxon>
    </lineage>
</organism>
<dbReference type="EMBL" id="JAWXXX010000002">
    <property type="protein sequence ID" value="MDX5895374.1"/>
    <property type="molecule type" value="Genomic_DNA"/>
</dbReference>
<dbReference type="Pfam" id="PF13556">
    <property type="entry name" value="HTH_30"/>
    <property type="match status" value="1"/>
</dbReference>
<sequence length="261" mass="29135">MAALEVEKRVAEHERRRRLGAELLAGLVDGRLGADTASHLLREWNLVEEPRLLASLSGDGFTEKSSDLHFRLEDRGISHLLLKRAPLLTALLPGSPEAVEAFREEVDPSSPIGLSDPLGTPSRAPDAYRESQWALQEAKTTGKPVVRYGDDTFSPFLPRSLSESRRVVERVLGPILNYDASNGTGLLESLRTFLAYNRSWQKAAAELHVHRQTLVYRMRRVEELTGRKLDHIDDLTELWFALRAAEASGNLTPKANAPAQW</sequence>
<dbReference type="Proteomes" id="UP001281130">
    <property type="component" value="Unassembled WGS sequence"/>
</dbReference>
<dbReference type="RefSeq" id="WP_320073060.1">
    <property type="nucleotide sequence ID" value="NZ_JAWXXX010000002.1"/>
</dbReference>
<proteinExistence type="predicted"/>
<comment type="caution">
    <text evidence="3">The sequence shown here is derived from an EMBL/GenBank/DDBJ whole genome shotgun (WGS) entry which is preliminary data.</text>
</comment>
<dbReference type="InterPro" id="IPR042070">
    <property type="entry name" value="PucR_C-HTH_sf"/>
</dbReference>
<dbReference type="Gene3D" id="1.10.10.2840">
    <property type="entry name" value="PucR C-terminal helix-turn-helix domain"/>
    <property type="match status" value="1"/>
</dbReference>
<dbReference type="PANTHER" id="PTHR33744:SF1">
    <property type="entry name" value="DNA-BINDING TRANSCRIPTIONAL ACTIVATOR ADER"/>
    <property type="match status" value="1"/>
</dbReference>
<evidence type="ECO:0000256" key="1">
    <source>
        <dbReference type="SAM" id="MobiDB-lite"/>
    </source>
</evidence>
<accession>A0AB35T655</accession>
<name>A0AB35T655_RUBRA</name>
<dbReference type="InterPro" id="IPR051448">
    <property type="entry name" value="CdaR-like_regulators"/>
</dbReference>
<protein>
    <submittedName>
        <fullName evidence="3">Helix-turn-helix domain-containing protein</fullName>
    </submittedName>
</protein>
<evidence type="ECO:0000259" key="2">
    <source>
        <dbReference type="Pfam" id="PF13556"/>
    </source>
</evidence>
<dbReference type="PANTHER" id="PTHR33744">
    <property type="entry name" value="CARBOHYDRATE DIACID REGULATOR"/>
    <property type="match status" value="1"/>
</dbReference>
<reference evidence="3" key="1">
    <citation type="submission" date="2023-11" db="EMBL/GenBank/DDBJ databases">
        <title>MicrobeMod: A computational toolkit for identifying prokaryotic methylation and restriction-modification with nanopore sequencing.</title>
        <authorList>
            <person name="Crits-Christoph A."/>
            <person name="Kang S.C."/>
            <person name="Lee H."/>
            <person name="Ostrov N."/>
        </authorList>
    </citation>
    <scope>NUCLEOTIDE SEQUENCE</scope>
    <source>
        <strain evidence="3">ATCC 51242</strain>
    </source>
</reference>
<gene>
    <name evidence="3" type="ORF">SIL72_15205</name>
</gene>
<feature type="domain" description="PucR C-terminal helix-turn-helix" evidence="2">
    <location>
        <begin position="186"/>
        <end position="244"/>
    </location>
</feature>
<dbReference type="InterPro" id="IPR025736">
    <property type="entry name" value="PucR_C-HTH_dom"/>
</dbReference>
<feature type="region of interest" description="Disordered" evidence="1">
    <location>
        <begin position="106"/>
        <end position="125"/>
    </location>
</feature>